<accession>A0A444ZYQ4</accession>
<sequence length="272" mass="30111">MPRKLRYNIIQESPKDVRTNAETEDTMVGSMTRGAQISREQPRDSAPPFSSSANSAPASRINEPFRSPRNDRWLAPSNYDLEADEVGSFEDHIDDLFAADEAEGQNNDRKHKDTDYWKVTVIEDGVRKRSDLSVKDAIALPSNTKIILSFNKELQPIGQAAGLLSDILGSLGADYSHLPICEESWKYVNKAKKEHAYDMVKEAIANIESQDEFSKNLSQNDSLAQVLGKEHPGRRVHALGAGPCPTQVFGNAAAQLSGSGVPNKEYERRIAE</sequence>
<evidence type="ECO:0000256" key="1">
    <source>
        <dbReference type="SAM" id="MobiDB-lite"/>
    </source>
</evidence>
<organism evidence="2 3">
    <name type="scientific">Arachis hypogaea</name>
    <name type="common">Peanut</name>
    <dbReference type="NCBI Taxonomy" id="3818"/>
    <lineage>
        <taxon>Eukaryota</taxon>
        <taxon>Viridiplantae</taxon>
        <taxon>Streptophyta</taxon>
        <taxon>Embryophyta</taxon>
        <taxon>Tracheophyta</taxon>
        <taxon>Spermatophyta</taxon>
        <taxon>Magnoliopsida</taxon>
        <taxon>eudicotyledons</taxon>
        <taxon>Gunneridae</taxon>
        <taxon>Pentapetalae</taxon>
        <taxon>rosids</taxon>
        <taxon>fabids</taxon>
        <taxon>Fabales</taxon>
        <taxon>Fabaceae</taxon>
        <taxon>Papilionoideae</taxon>
        <taxon>50 kb inversion clade</taxon>
        <taxon>dalbergioids sensu lato</taxon>
        <taxon>Dalbergieae</taxon>
        <taxon>Pterocarpus clade</taxon>
        <taxon>Arachis</taxon>
    </lineage>
</organism>
<reference evidence="2 3" key="1">
    <citation type="submission" date="2019-01" db="EMBL/GenBank/DDBJ databases">
        <title>Sequencing of cultivated peanut Arachis hypogaea provides insights into genome evolution and oil improvement.</title>
        <authorList>
            <person name="Chen X."/>
        </authorList>
    </citation>
    <scope>NUCLEOTIDE SEQUENCE [LARGE SCALE GENOMIC DNA]</scope>
    <source>
        <strain evidence="3">cv. Fuhuasheng</strain>
        <tissue evidence="2">Leaves</tissue>
    </source>
</reference>
<proteinExistence type="predicted"/>
<evidence type="ECO:0000313" key="2">
    <source>
        <dbReference type="EMBL" id="RYR19299.1"/>
    </source>
</evidence>
<keyword evidence="3" id="KW-1185">Reference proteome</keyword>
<evidence type="ECO:0000313" key="3">
    <source>
        <dbReference type="Proteomes" id="UP000289738"/>
    </source>
</evidence>
<dbReference type="EMBL" id="SDMP01000013">
    <property type="protein sequence ID" value="RYR19299.1"/>
    <property type="molecule type" value="Genomic_DNA"/>
</dbReference>
<dbReference type="AlphaFoldDB" id="A0A444ZYQ4"/>
<dbReference type="Proteomes" id="UP000289738">
    <property type="component" value="Chromosome B03"/>
</dbReference>
<gene>
    <name evidence="2" type="ORF">Ahy_B03g064053</name>
</gene>
<comment type="caution">
    <text evidence="2">The sequence shown here is derived from an EMBL/GenBank/DDBJ whole genome shotgun (WGS) entry which is preliminary data.</text>
</comment>
<protein>
    <submittedName>
        <fullName evidence="2">Uncharacterized protein</fullName>
    </submittedName>
</protein>
<feature type="compositionally biased region" description="Low complexity" evidence="1">
    <location>
        <begin position="46"/>
        <end position="59"/>
    </location>
</feature>
<feature type="region of interest" description="Disordered" evidence="1">
    <location>
        <begin position="1"/>
        <end position="72"/>
    </location>
</feature>
<name>A0A444ZYQ4_ARAHY</name>